<reference evidence="3" key="1">
    <citation type="journal article" date="2017" name="Nat. Microbiol.">
        <title>Global analysis of biosynthetic gene clusters reveals vast potential of secondary metabolite production in Penicillium species.</title>
        <authorList>
            <person name="Nielsen J.C."/>
            <person name="Grijseels S."/>
            <person name="Prigent S."/>
            <person name="Ji B."/>
            <person name="Dainat J."/>
            <person name="Nielsen K.F."/>
            <person name="Frisvad J.C."/>
            <person name="Workman M."/>
            <person name="Nielsen J."/>
        </authorList>
    </citation>
    <scope>NUCLEOTIDE SEQUENCE [LARGE SCALE GENOMIC DNA]</scope>
    <source>
        <strain evidence="3">IBT 4502</strain>
    </source>
</reference>
<dbReference type="OrthoDB" id="5424209at2759"/>
<sequence length="215" mass="24312">METVSTLEQKIRPFYPEIEAIMRRHNLNVTSTFQCGNMSKPKYPGGHILLNFFPVYLNNSDPNIPPLGPIKDEIVGLFRRHKINANVQVISSKHCHVPSAFFIASTHPLVLAYKRTKKKIVRLLNDTIGNKWWLLCPFNIIFEVIAAREVSSNILHNSVAQKEYDIDSLAAECNQKRLQKPRLRSPNIRQTGQGTADDRGPSGALDTRELVRAAS</sequence>
<evidence type="ECO:0000256" key="1">
    <source>
        <dbReference type="SAM" id="MobiDB-lite"/>
    </source>
</evidence>
<evidence type="ECO:0000313" key="3">
    <source>
        <dbReference type="Proteomes" id="UP000191408"/>
    </source>
</evidence>
<accession>A0A1V6NTM0</accession>
<feature type="region of interest" description="Disordered" evidence="1">
    <location>
        <begin position="180"/>
        <end position="215"/>
    </location>
</feature>
<comment type="caution">
    <text evidence="2">The sequence shown here is derived from an EMBL/GenBank/DDBJ whole genome shotgun (WGS) entry which is preliminary data.</text>
</comment>
<name>A0A1V6NTM0_PENPO</name>
<evidence type="ECO:0000313" key="2">
    <source>
        <dbReference type="EMBL" id="OQD68074.1"/>
    </source>
</evidence>
<gene>
    <name evidence="2" type="ORF">PENPOL_c003G09731</name>
</gene>
<keyword evidence="3" id="KW-1185">Reference proteome</keyword>
<dbReference type="EMBL" id="MDYM01000003">
    <property type="protein sequence ID" value="OQD68074.1"/>
    <property type="molecule type" value="Genomic_DNA"/>
</dbReference>
<organism evidence="2 3">
    <name type="scientific">Penicillium polonicum</name>
    <dbReference type="NCBI Taxonomy" id="60169"/>
    <lineage>
        <taxon>Eukaryota</taxon>
        <taxon>Fungi</taxon>
        <taxon>Dikarya</taxon>
        <taxon>Ascomycota</taxon>
        <taxon>Pezizomycotina</taxon>
        <taxon>Eurotiomycetes</taxon>
        <taxon>Eurotiomycetidae</taxon>
        <taxon>Eurotiales</taxon>
        <taxon>Aspergillaceae</taxon>
        <taxon>Penicillium</taxon>
    </lineage>
</organism>
<feature type="compositionally biased region" description="Basic and acidic residues" evidence="1">
    <location>
        <begin position="196"/>
        <end position="215"/>
    </location>
</feature>
<dbReference type="AlphaFoldDB" id="A0A1V6NTM0"/>
<protein>
    <submittedName>
        <fullName evidence="2">Uncharacterized protein</fullName>
    </submittedName>
</protein>
<proteinExistence type="predicted"/>
<dbReference type="Proteomes" id="UP000191408">
    <property type="component" value="Unassembled WGS sequence"/>
</dbReference>